<evidence type="ECO:0000256" key="4">
    <source>
        <dbReference type="SAM" id="SignalP"/>
    </source>
</evidence>
<dbReference type="PANTHER" id="PTHR24276">
    <property type="entry name" value="POLYSERASE-RELATED"/>
    <property type="match status" value="1"/>
</dbReference>
<dbReference type="InterPro" id="IPR018114">
    <property type="entry name" value="TRYPSIN_HIS"/>
</dbReference>
<dbReference type="InterPro" id="IPR001314">
    <property type="entry name" value="Peptidase_S1A"/>
</dbReference>
<dbReference type="AlphaFoldDB" id="A0AAU7JJ44"/>
<dbReference type="InterPro" id="IPR050430">
    <property type="entry name" value="Peptidase_S1"/>
</dbReference>
<feature type="chain" id="PRO_5043335910" evidence="4">
    <location>
        <begin position="26"/>
        <end position="256"/>
    </location>
</feature>
<evidence type="ECO:0000256" key="2">
    <source>
        <dbReference type="ARBA" id="ARBA00023157"/>
    </source>
</evidence>
<dbReference type="PROSITE" id="PS50240">
    <property type="entry name" value="TRYPSIN_DOM"/>
    <property type="match status" value="1"/>
</dbReference>
<dbReference type="RefSeq" id="WP_406856853.1">
    <property type="nucleotide sequence ID" value="NZ_CP157484.1"/>
</dbReference>
<sequence length="256" mass="25992">MRKVRMVAAWASRAAIGTALCTALAAPVGSARAVVLGEDAPGLGRHAVMLVEQRGFCSAAVVAPDVVLTAAHCVVGHGEIRAFHRDAAGAPAFLAPSGVAVHPQYDKGAVQGRRRSIDLALVRLSQPLPSGFAPVPLGADARPAAGQIWTIGGYGLSAEGDPRTGGRFRTAEVPVVEPYGPSAILVWLKGPGEATGRGACTGDSGGPIFAPDGSVGAITVWAEGAGKSRCGALTQGVLVGPQRAWIEKTLAGWGVR</sequence>
<reference evidence="6" key="1">
    <citation type="submission" date="2024-05" db="EMBL/GenBank/DDBJ databases">
        <authorList>
            <person name="Kim S."/>
            <person name="Heo J."/>
            <person name="Choi H."/>
            <person name="Choi Y."/>
            <person name="Kwon S.-W."/>
            <person name="Kim Y."/>
        </authorList>
    </citation>
    <scope>NUCLEOTIDE SEQUENCE</scope>
    <source>
        <strain evidence="6">KACC 23698</strain>
    </source>
</reference>
<name>A0AAU7JJ44_9HYPH</name>
<dbReference type="GO" id="GO:0004252">
    <property type="term" value="F:serine-type endopeptidase activity"/>
    <property type="evidence" value="ECO:0007669"/>
    <property type="project" value="InterPro"/>
</dbReference>
<gene>
    <name evidence="6" type="ORF">ABEG18_04255</name>
</gene>
<comment type="similarity">
    <text evidence="1">Belongs to the peptidase S1 family.</text>
</comment>
<accession>A0AAU7JJ44</accession>
<dbReference type="PROSITE" id="PS00134">
    <property type="entry name" value="TRYPSIN_HIS"/>
    <property type="match status" value="1"/>
</dbReference>
<dbReference type="Gene3D" id="2.40.10.10">
    <property type="entry name" value="Trypsin-like serine proteases"/>
    <property type="match status" value="1"/>
</dbReference>
<evidence type="ECO:0000256" key="3">
    <source>
        <dbReference type="RuleBase" id="RU363034"/>
    </source>
</evidence>
<dbReference type="PANTHER" id="PTHR24276:SF98">
    <property type="entry name" value="FI18310P1-RELATED"/>
    <property type="match status" value="1"/>
</dbReference>
<keyword evidence="3" id="KW-0378">Hydrolase</keyword>
<evidence type="ECO:0000259" key="5">
    <source>
        <dbReference type="PROSITE" id="PS50240"/>
    </source>
</evidence>
<dbReference type="PROSITE" id="PS00135">
    <property type="entry name" value="TRYPSIN_SER"/>
    <property type="match status" value="1"/>
</dbReference>
<dbReference type="InterPro" id="IPR009003">
    <property type="entry name" value="Peptidase_S1_PA"/>
</dbReference>
<evidence type="ECO:0000256" key="1">
    <source>
        <dbReference type="ARBA" id="ARBA00007664"/>
    </source>
</evidence>
<dbReference type="InterPro" id="IPR001254">
    <property type="entry name" value="Trypsin_dom"/>
</dbReference>
<feature type="domain" description="Peptidase S1" evidence="5">
    <location>
        <begin position="34"/>
        <end position="251"/>
    </location>
</feature>
<dbReference type="EMBL" id="CP157484">
    <property type="protein sequence ID" value="XBO39999.1"/>
    <property type="molecule type" value="Genomic_DNA"/>
</dbReference>
<dbReference type="InterPro" id="IPR043504">
    <property type="entry name" value="Peptidase_S1_PA_chymotrypsin"/>
</dbReference>
<organism evidence="6">
    <name type="scientific">Alsobacter sp. KACC 23698</name>
    <dbReference type="NCBI Taxonomy" id="3149229"/>
    <lineage>
        <taxon>Bacteria</taxon>
        <taxon>Pseudomonadati</taxon>
        <taxon>Pseudomonadota</taxon>
        <taxon>Alphaproteobacteria</taxon>
        <taxon>Hyphomicrobiales</taxon>
        <taxon>Alsobacteraceae</taxon>
        <taxon>Alsobacter</taxon>
    </lineage>
</organism>
<protein>
    <submittedName>
        <fullName evidence="6">S1 family peptidase</fullName>
    </submittedName>
</protein>
<keyword evidence="2" id="KW-1015">Disulfide bond</keyword>
<dbReference type="InterPro" id="IPR033116">
    <property type="entry name" value="TRYPSIN_SER"/>
</dbReference>
<evidence type="ECO:0000313" key="6">
    <source>
        <dbReference type="EMBL" id="XBO39999.1"/>
    </source>
</evidence>
<dbReference type="GO" id="GO:0006508">
    <property type="term" value="P:proteolysis"/>
    <property type="evidence" value="ECO:0007669"/>
    <property type="project" value="UniProtKB-KW"/>
</dbReference>
<keyword evidence="3" id="KW-0645">Protease</keyword>
<feature type="signal peptide" evidence="4">
    <location>
        <begin position="1"/>
        <end position="25"/>
    </location>
</feature>
<keyword evidence="3" id="KW-0720">Serine protease</keyword>
<dbReference type="Pfam" id="PF00089">
    <property type="entry name" value="Trypsin"/>
    <property type="match status" value="1"/>
</dbReference>
<keyword evidence="4" id="KW-0732">Signal</keyword>
<dbReference type="PRINTS" id="PR00722">
    <property type="entry name" value="CHYMOTRYPSIN"/>
</dbReference>
<dbReference type="SUPFAM" id="SSF50494">
    <property type="entry name" value="Trypsin-like serine proteases"/>
    <property type="match status" value="1"/>
</dbReference>
<dbReference type="SMART" id="SM00020">
    <property type="entry name" value="Tryp_SPc"/>
    <property type="match status" value="1"/>
</dbReference>
<proteinExistence type="inferred from homology"/>